<sequence length="99" mass="11109">MFFNFVGLSMNSILRLTVPHLNLSVTQRSIAMHALSCITVFVMTSNAPILFIHNKEYRNAFLSAFKIKNTIGKVTTINSFKNPNLIQNKNVNTGLIPIN</sequence>
<keyword evidence="2" id="KW-1185">Reference proteome</keyword>
<evidence type="ECO:0000313" key="3">
    <source>
        <dbReference type="WBParaSite" id="MhA1_Contig1433.frz3.gene2"/>
    </source>
</evidence>
<keyword evidence="1" id="KW-1133">Transmembrane helix</keyword>
<dbReference type="Proteomes" id="UP000095281">
    <property type="component" value="Unplaced"/>
</dbReference>
<evidence type="ECO:0000313" key="2">
    <source>
        <dbReference type="Proteomes" id="UP000095281"/>
    </source>
</evidence>
<dbReference type="WBParaSite" id="MhA1_Contig1433.frz3.gene2">
    <property type="protein sequence ID" value="MhA1_Contig1433.frz3.gene2"/>
    <property type="gene ID" value="MhA1_Contig1433.frz3.gene2"/>
</dbReference>
<reference evidence="3" key="1">
    <citation type="submission" date="2016-11" db="UniProtKB">
        <authorList>
            <consortium name="WormBaseParasite"/>
        </authorList>
    </citation>
    <scope>IDENTIFICATION</scope>
</reference>
<keyword evidence="1" id="KW-0472">Membrane</keyword>
<dbReference type="AlphaFoldDB" id="A0A1I8B5K9"/>
<name>A0A1I8B5K9_MELHA</name>
<protein>
    <submittedName>
        <fullName evidence="3">7TM_GPCR_Srx domain-containing protein</fullName>
    </submittedName>
</protein>
<organism evidence="2 3">
    <name type="scientific">Meloidogyne hapla</name>
    <name type="common">Root-knot nematode worm</name>
    <dbReference type="NCBI Taxonomy" id="6305"/>
    <lineage>
        <taxon>Eukaryota</taxon>
        <taxon>Metazoa</taxon>
        <taxon>Ecdysozoa</taxon>
        <taxon>Nematoda</taxon>
        <taxon>Chromadorea</taxon>
        <taxon>Rhabditida</taxon>
        <taxon>Tylenchina</taxon>
        <taxon>Tylenchomorpha</taxon>
        <taxon>Tylenchoidea</taxon>
        <taxon>Meloidogynidae</taxon>
        <taxon>Meloidogyninae</taxon>
        <taxon>Meloidogyne</taxon>
    </lineage>
</organism>
<feature type="transmembrane region" description="Helical" evidence="1">
    <location>
        <begin position="30"/>
        <end position="52"/>
    </location>
</feature>
<keyword evidence="1" id="KW-0812">Transmembrane</keyword>
<proteinExistence type="predicted"/>
<evidence type="ECO:0000256" key="1">
    <source>
        <dbReference type="SAM" id="Phobius"/>
    </source>
</evidence>
<accession>A0A1I8B5K9</accession>